<comment type="caution">
    <text evidence="2">The sequence shown here is derived from an EMBL/GenBank/DDBJ whole genome shotgun (WGS) entry which is preliminary data.</text>
</comment>
<evidence type="ECO:0000313" key="2">
    <source>
        <dbReference type="EMBL" id="GFZ00828.1"/>
    </source>
</evidence>
<feature type="compositionally biased region" description="Pro residues" evidence="1">
    <location>
        <begin position="222"/>
        <end position="238"/>
    </location>
</feature>
<dbReference type="EMBL" id="BJWL01000014">
    <property type="protein sequence ID" value="GFZ00828.1"/>
    <property type="molecule type" value="Genomic_DNA"/>
</dbReference>
<proteinExistence type="predicted"/>
<evidence type="ECO:0000256" key="1">
    <source>
        <dbReference type="SAM" id="MobiDB-lite"/>
    </source>
</evidence>
<reference evidence="2 3" key="1">
    <citation type="submission" date="2019-07" db="EMBL/GenBank/DDBJ databases">
        <title>De Novo Assembly of kiwifruit Actinidia rufa.</title>
        <authorList>
            <person name="Sugita-Konishi S."/>
            <person name="Sato K."/>
            <person name="Mori E."/>
            <person name="Abe Y."/>
            <person name="Kisaki G."/>
            <person name="Hamano K."/>
            <person name="Suezawa K."/>
            <person name="Otani M."/>
            <person name="Fukuda T."/>
            <person name="Manabe T."/>
            <person name="Gomi K."/>
            <person name="Tabuchi M."/>
            <person name="Akimitsu K."/>
            <person name="Kataoka I."/>
        </authorList>
    </citation>
    <scope>NUCLEOTIDE SEQUENCE [LARGE SCALE GENOMIC DNA]</scope>
    <source>
        <strain evidence="3">cv. Fuchu</strain>
    </source>
</reference>
<keyword evidence="3" id="KW-1185">Reference proteome</keyword>
<evidence type="ECO:0000313" key="3">
    <source>
        <dbReference type="Proteomes" id="UP000585474"/>
    </source>
</evidence>
<sequence>MVDVRNHKTRAFPYCALLTKVFNYFAINLRGQQNQGINKGFSMNTIKKGIDFDFSEEERGVEMEYENIQDFESARAMDVERNLDIIPIQVNLNQGDDEGYRMERVNEDIHAGVNMEKEYAMHGAYPAQEGTSHQGGTPAWVVDLQASLGKIKQQQAEIIQTQKRHEEQLDHLGDFFYGLKQQGQQVERIGNLYETMYEENVWQFSNIHANLEGLWNVLGPHPPPPPPFAPGKGPPRPPNYHGSPY</sequence>
<accession>A0A7J0FSA7</accession>
<organism evidence="2 3">
    <name type="scientific">Actinidia rufa</name>
    <dbReference type="NCBI Taxonomy" id="165716"/>
    <lineage>
        <taxon>Eukaryota</taxon>
        <taxon>Viridiplantae</taxon>
        <taxon>Streptophyta</taxon>
        <taxon>Embryophyta</taxon>
        <taxon>Tracheophyta</taxon>
        <taxon>Spermatophyta</taxon>
        <taxon>Magnoliopsida</taxon>
        <taxon>eudicotyledons</taxon>
        <taxon>Gunneridae</taxon>
        <taxon>Pentapetalae</taxon>
        <taxon>asterids</taxon>
        <taxon>Ericales</taxon>
        <taxon>Actinidiaceae</taxon>
        <taxon>Actinidia</taxon>
    </lineage>
</organism>
<dbReference type="AlphaFoldDB" id="A0A7J0FSA7"/>
<feature type="region of interest" description="Disordered" evidence="1">
    <location>
        <begin position="222"/>
        <end position="245"/>
    </location>
</feature>
<dbReference type="Proteomes" id="UP000585474">
    <property type="component" value="Unassembled WGS sequence"/>
</dbReference>
<protein>
    <submittedName>
        <fullName evidence="2">Uncharacterized protein</fullName>
    </submittedName>
</protein>
<gene>
    <name evidence="2" type="ORF">Acr_14g0004630</name>
</gene>
<name>A0A7J0FSA7_9ERIC</name>